<name>A0AAP0B5S2_9ASPA</name>
<dbReference type="PANTHER" id="PTHR33703:SF16">
    <property type="entry name" value="OS05G0342100 PROTEIN"/>
    <property type="match status" value="1"/>
</dbReference>
<gene>
    <name evidence="1" type="ORF">KSP39_PZI017700</name>
</gene>
<dbReference type="InterPro" id="IPR009798">
    <property type="entry name" value="Wun1-like"/>
</dbReference>
<dbReference type="InterPro" id="IPR032710">
    <property type="entry name" value="NTF2-like_dom_sf"/>
</dbReference>
<dbReference type="Proteomes" id="UP001418222">
    <property type="component" value="Unassembled WGS sequence"/>
</dbReference>
<accession>A0AAP0B5S2</accession>
<evidence type="ECO:0000313" key="2">
    <source>
        <dbReference type="Proteomes" id="UP001418222"/>
    </source>
</evidence>
<proteinExistence type="predicted"/>
<dbReference type="Gene3D" id="3.10.450.50">
    <property type="match status" value="1"/>
</dbReference>
<keyword evidence="2" id="KW-1185">Reference proteome</keyword>
<evidence type="ECO:0000313" key="1">
    <source>
        <dbReference type="EMBL" id="KAK8928700.1"/>
    </source>
</evidence>
<reference evidence="1 2" key="1">
    <citation type="journal article" date="2022" name="Nat. Plants">
        <title>Genomes of leafy and leafless Platanthera orchids illuminate the evolution of mycoheterotrophy.</title>
        <authorList>
            <person name="Li M.H."/>
            <person name="Liu K.W."/>
            <person name="Li Z."/>
            <person name="Lu H.C."/>
            <person name="Ye Q.L."/>
            <person name="Zhang D."/>
            <person name="Wang J.Y."/>
            <person name="Li Y.F."/>
            <person name="Zhong Z.M."/>
            <person name="Liu X."/>
            <person name="Yu X."/>
            <person name="Liu D.K."/>
            <person name="Tu X.D."/>
            <person name="Liu B."/>
            <person name="Hao Y."/>
            <person name="Liao X.Y."/>
            <person name="Jiang Y.T."/>
            <person name="Sun W.H."/>
            <person name="Chen J."/>
            <person name="Chen Y.Q."/>
            <person name="Ai Y."/>
            <person name="Zhai J.W."/>
            <person name="Wu S.S."/>
            <person name="Zhou Z."/>
            <person name="Hsiao Y.Y."/>
            <person name="Wu W.L."/>
            <person name="Chen Y.Y."/>
            <person name="Lin Y.F."/>
            <person name="Hsu J.L."/>
            <person name="Li C.Y."/>
            <person name="Wang Z.W."/>
            <person name="Zhao X."/>
            <person name="Zhong W.Y."/>
            <person name="Ma X.K."/>
            <person name="Ma L."/>
            <person name="Huang J."/>
            <person name="Chen G.Z."/>
            <person name="Huang M.Z."/>
            <person name="Huang L."/>
            <person name="Peng D.H."/>
            <person name="Luo Y.B."/>
            <person name="Zou S.Q."/>
            <person name="Chen S.P."/>
            <person name="Lan S."/>
            <person name="Tsai W.C."/>
            <person name="Van de Peer Y."/>
            <person name="Liu Z.J."/>
        </authorList>
    </citation>
    <scope>NUCLEOTIDE SEQUENCE [LARGE SCALE GENOMIC DNA]</scope>
    <source>
        <strain evidence="1">Lor287</strain>
    </source>
</reference>
<comment type="caution">
    <text evidence="1">The sequence shown here is derived from an EMBL/GenBank/DDBJ whole genome shotgun (WGS) entry which is preliminary data.</text>
</comment>
<dbReference type="AlphaFoldDB" id="A0AAP0B5S2"/>
<protein>
    <recommendedName>
        <fullName evidence="3">SnoaL-like domain-containing protein</fullName>
    </recommendedName>
</protein>
<dbReference type="EMBL" id="JBBWWQ010000015">
    <property type="protein sequence ID" value="KAK8928700.1"/>
    <property type="molecule type" value="Genomic_DNA"/>
</dbReference>
<dbReference type="SUPFAM" id="SSF54427">
    <property type="entry name" value="NTF2-like"/>
    <property type="match status" value="1"/>
</dbReference>
<evidence type="ECO:0008006" key="3">
    <source>
        <dbReference type="Google" id="ProtNLM"/>
    </source>
</evidence>
<sequence>MVKNNRHVVRSLYKCLSAGDTQAAAALLASDLDWRFHGPPSREYMMRILIGVDDARLCGFRFDPVRIAEAGRWVVAEGLWFGGEYNAYWVHVWAVEGGVITQFREYFDTLVTIREFGTNGRSFGKGTVWESQESAAGRPLPEIVLPS</sequence>
<dbReference type="Pfam" id="PF07107">
    <property type="entry name" value="WI12"/>
    <property type="match status" value="1"/>
</dbReference>
<organism evidence="1 2">
    <name type="scientific">Platanthera zijinensis</name>
    <dbReference type="NCBI Taxonomy" id="2320716"/>
    <lineage>
        <taxon>Eukaryota</taxon>
        <taxon>Viridiplantae</taxon>
        <taxon>Streptophyta</taxon>
        <taxon>Embryophyta</taxon>
        <taxon>Tracheophyta</taxon>
        <taxon>Spermatophyta</taxon>
        <taxon>Magnoliopsida</taxon>
        <taxon>Liliopsida</taxon>
        <taxon>Asparagales</taxon>
        <taxon>Orchidaceae</taxon>
        <taxon>Orchidoideae</taxon>
        <taxon>Orchideae</taxon>
        <taxon>Orchidinae</taxon>
        <taxon>Platanthera</taxon>
    </lineage>
</organism>
<dbReference type="PANTHER" id="PTHR33703">
    <property type="entry name" value="OS07G0691300 PROTEIN"/>
    <property type="match status" value="1"/>
</dbReference>